<organism evidence="11">
    <name type="scientific">Entamoeba invadens</name>
    <dbReference type="NCBI Taxonomy" id="33085"/>
    <lineage>
        <taxon>Eukaryota</taxon>
        <taxon>Amoebozoa</taxon>
        <taxon>Evosea</taxon>
        <taxon>Archamoebae</taxon>
        <taxon>Mastigamoebida</taxon>
        <taxon>Entamoebidae</taxon>
        <taxon>Entamoeba</taxon>
    </lineage>
</organism>
<dbReference type="OMA" id="DIVLIQQ"/>
<proteinExistence type="evidence at transcript level"/>
<keyword evidence="1 9" id="KW-0808">Transferase</keyword>
<keyword evidence="9" id="KW-0963">Cytoplasm</keyword>
<evidence type="ECO:0000256" key="5">
    <source>
        <dbReference type="ARBA" id="ARBA00022840"/>
    </source>
</evidence>
<comment type="function">
    <text evidence="9">Catalyzes the phosphorylation of ribose at O-5 in a reaction requiring ATP and magnesium. The resulting D-ribose-5-phosphate can then be used either for sythesis of nucleotides, histidine, and tryptophan, or as a component of the pentose phosphate pathway.</text>
</comment>
<dbReference type="GO" id="GO:0046872">
    <property type="term" value="F:metal ion binding"/>
    <property type="evidence" value="ECO:0007669"/>
    <property type="project" value="UniProtKB-KW"/>
</dbReference>
<feature type="binding site" evidence="9">
    <location>
        <position position="277"/>
    </location>
    <ligand>
        <name>K(+)</name>
        <dbReference type="ChEBI" id="CHEBI:29103"/>
    </ligand>
</feature>
<dbReference type="Gene3D" id="3.40.1190.20">
    <property type="match status" value="1"/>
</dbReference>
<feature type="binding site" evidence="9">
    <location>
        <position position="247"/>
    </location>
    <ligand>
        <name>substrate</name>
    </ligand>
</feature>
<comment type="pathway">
    <text evidence="9">Carbohydrate metabolism; D-ribose degradation; D-ribose 5-phosphate from beta-D-ribopyranose: step 2/2.</text>
</comment>
<dbReference type="PANTHER" id="PTHR10584:SF166">
    <property type="entry name" value="RIBOKINASE"/>
    <property type="match status" value="1"/>
</dbReference>
<evidence type="ECO:0000256" key="6">
    <source>
        <dbReference type="ARBA" id="ARBA00022842"/>
    </source>
</evidence>
<feature type="binding site" evidence="9">
    <location>
        <position position="280"/>
    </location>
    <ligand>
        <name>K(+)</name>
        <dbReference type="ChEBI" id="CHEBI:29103"/>
    </ligand>
</feature>
<comment type="similarity">
    <text evidence="9">Belongs to the carbohydrate kinase PfkB family. Ribokinase subfamily.</text>
</comment>
<comment type="subcellular location">
    <subcellularLocation>
        <location evidence="9">Cytoplasm</location>
    </subcellularLocation>
    <subcellularLocation>
        <location evidence="9">Nucleus</location>
    </subcellularLocation>
</comment>
<feature type="binding site" evidence="9">
    <location>
        <begin position="246"/>
        <end position="247"/>
    </location>
    <ligand>
        <name>ATP</name>
        <dbReference type="ChEBI" id="CHEBI:30616"/>
    </ligand>
</feature>
<feature type="binding site" evidence="9">
    <location>
        <position position="243"/>
    </location>
    <ligand>
        <name>K(+)</name>
        <dbReference type="ChEBI" id="CHEBI:29103"/>
    </ligand>
</feature>
<dbReference type="VEuPathDB" id="AmoebaDB:EIN_056810"/>
<keyword evidence="3 9" id="KW-0547">Nucleotide-binding</keyword>
<keyword evidence="5 9" id="KW-0067">ATP-binding</keyword>
<evidence type="ECO:0000256" key="2">
    <source>
        <dbReference type="ARBA" id="ARBA00022723"/>
    </source>
</evidence>
<dbReference type="InterPro" id="IPR011611">
    <property type="entry name" value="PfkB_dom"/>
</dbReference>
<keyword evidence="9" id="KW-0539">Nucleus</keyword>
<feature type="binding site" evidence="9">
    <location>
        <begin position="38"/>
        <end position="42"/>
    </location>
    <ligand>
        <name>substrate</name>
    </ligand>
</feature>
<comment type="catalytic activity">
    <reaction evidence="9">
        <text>D-ribose + ATP = D-ribose 5-phosphate + ADP + H(+)</text>
        <dbReference type="Rhea" id="RHEA:13697"/>
        <dbReference type="ChEBI" id="CHEBI:15378"/>
        <dbReference type="ChEBI" id="CHEBI:30616"/>
        <dbReference type="ChEBI" id="CHEBI:47013"/>
        <dbReference type="ChEBI" id="CHEBI:78346"/>
        <dbReference type="ChEBI" id="CHEBI:456216"/>
        <dbReference type="EC" id="2.7.1.15"/>
    </reaction>
</comment>
<dbReference type="Pfam" id="PF00294">
    <property type="entry name" value="PfkB"/>
    <property type="match status" value="1"/>
</dbReference>
<feature type="binding site" evidence="9">
    <location>
        <position position="185"/>
    </location>
    <ligand>
        <name>ATP</name>
        <dbReference type="ChEBI" id="CHEBI:30616"/>
    </ligand>
</feature>
<dbReference type="CDD" id="cd01174">
    <property type="entry name" value="ribokinase"/>
    <property type="match status" value="1"/>
</dbReference>
<dbReference type="EMBL" id="AK423832">
    <property type="protein sequence ID" value="BAN42220.1"/>
    <property type="molecule type" value="mRNA"/>
</dbReference>
<keyword evidence="6 9" id="KW-0460">Magnesium</keyword>
<dbReference type="GO" id="GO:0019303">
    <property type="term" value="P:D-ribose catabolic process"/>
    <property type="evidence" value="ECO:0007669"/>
    <property type="project" value="UniProtKB-UniRule"/>
</dbReference>
<evidence type="ECO:0000256" key="9">
    <source>
        <dbReference type="HAMAP-Rule" id="MF_03215"/>
    </source>
</evidence>
<keyword evidence="8 9" id="KW-0119">Carbohydrate metabolism</keyword>
<dbReference type="InterPro" id="IPR011877">
    <property type="entry name" value="Ribokinase"/>
</dbReference>
<evidence type="ECO:0000256" key="3">
    <source>
        <dbReference type="ARBA" id="ARBA00022741"/>
    </source>
</evidence>
<evidence type="ECO:0000256" key="8">
    <source>
        <dbReference type="ARBA" id="ARBA00023277"/>
    </source>
</evidence>
<evidence type="ECO:0000256" key="4">
    <source>
        <dbReference type="ARBA" id="ARBA00022777"/>
    </source>
</evidence>
<feature type="binding site" evidence="9">
    <location>
        <begin position="10"/>
        <end position="12"/>
    </location>
    <ligand>
        <name>substrate</name>
    </ligand>
</feature>
<dbReference type="EC" id="2.7.1.15" evidence="9"/>
<name>S0B349_ENTIV</name>
<dbReference type="HAMAP" id="MF_01987">
    <property type="entry name" value="Ribokinase"/>
    <property type="match status" value="1"/>
</dbReference>
<keyword evidence="7 9" id="KW-0630">Potassium</keyword>
<protein>
    <recommendedName>
        <fullName evidence="9">Ribokinase</fullName>
        <shortName evidence="9">RK</shortName>
        <ecNumber evidence="9">2.7.1.15</ecNumber>
    </recommendedName>
</protein>
<dbReference type="PRINTS" id="PR00990">
    <property type="entry name" value="RIBOKINASE"/>
</dbReference>
<feature type="domain" description="Carbohydrate kinase PfkB" evidence="10">
    <location>
        <begin position="2"/>
        <end position="289"/>
    </location>
</feature>
<dbReference type="InterPro" id="IPR002139">
    <property type="entry name" value="Ribo/fructo_kinase"/>
</dbReference>
<dbReference type="PANTHER" id="PTHR10584">
    <property type="entry name" value="SUGAR KINASE"/>
    <property type="match status" value="1"/>
</dbReference>
<keyword evidence="4 9" id="KW-0418">Kinase</keyword>
<dbReference type="AlphaFoldDB" id="S0B349"/>
<comment type="subunit">
    <text evidence="9">Homodimer.</text>
</comment>
<feature type="binding site" evidence="9">
    <location>
        <position position="282"/>
    </location>
    <ligand>
        <name>K(+)</name>
        <dbReference type="ChEBI" id="CHEBI:29103"/>
    </ligand>
</feature>
<comment type="activity regulation">
    <text evidence="9">Activated by a monovalent cation that binds near, but not in, the active site. The most likely occupant of the site in vivo is potassium. Ion binding induces a conformational change that may alter substrate affinity.</text>
</comment>
<dbReference type="GO" id="GO:0004747">
    <property type="term" value="F:ribokinase activity"/>
    <property type="evidence" value="ECO:0007669"/>
    <property type="project" value="UniProtKB-UniRule"/>
</dbReference>
<evidence type="ECO:0000256" key="1">
    <source>
        <dbReference type="ARBA" id="ARBA00022679"/>
    </source>
</evidence>
<dbReference type="GO" id="GO:0005737">
    <property type="term" value="C:cytoplasm"/>
    <property type="evidence" value="ECO:0007669"/>
    <property type="project" value="UniProtKB-SubCell"/>
</dbReference>
<accession>S0B349</accession>
<evidence type="ECO:0000259" key="10">
    <source>
        <dbReference type="Pfam" id="PF00294"/>
    </source>
</evidence>
<keyword evidence="2 9" id="KW-0479">Metal-binding</keyword>
<dbReference type="GO" id="GO:0005634">
    <property type="term" value="C:nucleus"/>
    <property type="evidence" value="ECO:0007669"/>
    <property type="project" value="UniProtKB-SubCell"/>
</dbReference>
<evidence type="ECO:0000313" key="11">
    <source>
        <dbReference type="EMBL" id="BAN42220.1"/>
    </source>
</evidence>
<feature type="active site" description="Proton acceptor" evidence="9">
    <location>
        <position position="247"/>
    </location>
</feature>
<dbReference type="UniPathway" id="UPA00916">
    <property type="reaction ID" value="UER00889"/>
</dbReference>
<dbReference type="SUPFAM" id="SSF53613">
    <property type="entry name" value="Ribokinase-like"/>
    <property type="match status" value="1"/>
</dbReference>
<feature type="binding site" evidence="9">
    <location>
        <position position="140"/>
    </location>
    <ligand>
        <name>substrate</name>
    </ligand>
</feature>
<evidence type="ECO:0000256" key="7">
    <source>
        <dbReference type="ARBA" id="ARBA00022958"/>
    </source>
</evidence>
<feature type="binding site" evidence="9">
    <location>
        <position position="241"/>
    </location>
    <ligand>
        <name>K(+)</name>
        <dbReference type="ChEBI" id="CHEBI:29103"/>
    </ligand>
</feature>
<comment type="cofactor">
    <cofactor evidence="9">
        <name>Mg(2+)</name>
        <dbReference type="ChEBI" id="CHEBI:18420"/>
    </cofactor>
    <text evidence="9">Requires a divalent cation, most likely magnesium in vivo, as an electrophilic catalyst to aid phosphoryl group transfer. It is the chelate of the metal and the nucleotide that is the actual substrate.</text>
</comment>
<feature type="binding site" evidence="9">
    <location>
        <begin position="216"/>
        <end position="221"/>
    </location>
    <ligand>
        <name>ATP</name>
        <dbReference type="ChEBI" id="CHEBI:30616"/>
    </ligand>
</feature>
<comment type="caution">
    <text evidence="9">Lacks conserved residue(s) required for the propagation of feature annotation.</text>
</comment>
<dbReference type="InterPro" id="IPR029056">
    <property type="entry name" value="Ribokinase-like"/>
</dbReference>
<sequence>MSVVIVGSSNTDLIGYCDNFPEAGETVIGGKFHTGFGGKGANQCVMASKFKDVPVKMVTFLGKDSFGENTLKNYKECGIDTTDIGFCDEATGCAMITVDKTGQNQIVVLPGANFSLLPAFLKERESSIFKEGSVIVCQNEIPIETTRTALYLAKKNKCHTLWNPAPAPRTFDIEMIKDVDVLIVNTNESMQIGGEKTAELSAKKLHEQFGVVVVVTLGGNGCLVFGNEVTKVDVAPVKAIDTTGAGDAFVGSFARCWAKGIDFVNSAKMSAKIATSSVLKKGTQSSYPNAEEIEKIIN</sequence>
<dbReference type="GO" id="GO:0005524">
    <property type="term" value="F:ATP binding"/>
    <property type="evidence" value="ECO:0007669"/>
    <property type="project" value="UniProtKB-UniRule"/>
</dbReference>
<reference evidence="11" key="1">
    <citation type="submission" date="2012-06" db="EMBL/GenBank/DDBJ databases">
        <title>Short 5' UTR of Entamoeba genes.</title>
        <authorList>
            <person name="Hiranuka K."/>
            <person name="Kumagai M."/>
            <person name="Wakaguri H."/>
            <person name="Suzuki Y."/>
            <person name="Sugano S."/>
            <person name="Watanabe J."/>
            <person name="Makioka A."/>
        </authorList>
    </citation>
    <scope>NUCLEOTIDE SEQUENCE</scope>
    <source>
        <strain evidence="11">IP1</strain>
    </source>
</reference>
<feature type="binding site" evidence="9">
    <location>
        <position position="286"/>
    </location>
    <ligand>
        <name>K(+)</name>
        <dbReference type="ChEBI" id="CHEBI:29103"/>
    </ligand>
</feature>